<gene>
    <name evidence="1" type="ORF">MNBD_GAMMA04-480</name>
</gene>
<sequence>MKRKILATFGHGGENPSSYSKFPIHECLVAKTLFEIGIGYVIFTRKSSDGCIALSAFIVDVYCLGVKNALFKVSTESEYENSIKPQLMRSSEEMQFENVHPTYARKLIEGSVSYAKDLGFSPHRDYNYAKGIFGKIDSCMCPEKIVYGKDDKPFYIRGPNESVDQAKQIVGKLSRKLGEENFDYTIMLDEGLAE</sequence>
<reference evidence="1" key="1">
    <citation type="submission" date="2018-06" db="EMBL/GenBank/DDBJ databases">
        <authorList>
            <person name="Zhirakovskaya E."/>
        </authorList>
    </citation>
    <scope>NUCLEOTIDE SEQUENCE</scope>
</reference>
<proteinExistence type="predicted"/>
<evidence type="ECO:0000313" key="1">
    <source>
        <dbReference type="EMBL" id="VAW45381.1"/>
    </source>
</evidence>
<organism evidence="1">
    <name type="scientific">hydrothermal vent metagenome</name>
    <dbReference type="NCBI Taxonomy" id="652676"/>
    <lineage>
        <taxon>unclassified sequences</taxon>
        <taxon>metagenomes</taxon>
        <taxon>ecological metagenomes</taxon>
    </lineage>
</organism>
<dbReference type="AlphaFoldDB" id="A0A3B0VR29"/>
<dbReference type="EMBL" id="UOFB01000079">
    <property type="protein sequence ID" value="VAW45381.1"/>
    <property type="molecule type" value="Genomic_DNA"/>
</dbReference>
<accession>A0A3B0VR29</accession>
<protein>
    <submittedName>
        <fullName evidence="1">Uncharacterized protein</fullName>
    </submittedName>
</protein>
<name>A0A3B0VR29_9ZZZZ</name>